<sequence>MCQWAMGPWLCARLEVLCPLLTEMGGPAEVGMRYRWAESTPPFKASIWKKSISRGWNWDMVAELEKVTVGSAILAGQRQLNALDSFCSLTGLPVNLERTLLLACGRGKKMLQSLYYGISKATCWTIEASLFEMGACWPPGIHGPTRESMKTSEVLWFLWRTMPLLPDMSH</sequence>
<feature type="signal peptide" evidence="1">
    <location>
        <begin position="1"/>
        <end position="19"/>
    </location>
</feature>
<dbReference type="KEGG" id="smo:SELMODRAFT_423866"/>
<dbReference type="HOGENOM" id="CLU_1573328_0_0_1"/>
<organism evidence="3">
    <name type="scientific">Selaginella moellendorffii</name>
    <name type="common">Spikemoss</name>
    <dbReference type="NCBI Taxonomy" id="88036"/>
    <lineage>
        <taxon>Eukaryota</taxon>
        <taxon>Viridiplantae</taxon>
        <taxon>Streptophyta</taxon>
        <taxon>Embryophyta</taxon>
        <taxon>Tracheophyta</taxon>
        <taxon>Lycopodiopsida</taxon>
        <taxon>Selaginellales</taxon>
        <taxon>Selaginellaceae</taxon>
        <taxon>Selaginella</taxon>
    </lineage>
</organism>
<evidence type="ECO:0000313" key="2">
    <source>
        <dbReference type="EMBL" id="EFJ14099.1"/>
    </source>
</evidence>
<dbReference type="InParanoid" id="D8SN22"/>
<proteinExistence type="predicted"/>
<dbReference type="Gramene" id="EFJ14099">
    <property type="protein sequence ID" value="EFJ14099"/>
    <property type="gene ID" value="SELMODRAFT_423866"/>
</dbReference>
<dbReference type="AlphaFoldDB" id="D8SN22"/>
<dbReference type="EMBL" id="GL377629">
    <property type="protein sequence ID" value="EFJ14099.1"/>
    <property type="molecule type" value="Genomic_DNA"/>
</dbReference>
<dbReference type="Proteomes" id="UP000001514">
    <property type="component" value="Unassembled WGS sequence"/>
</dbReference>
<reference evidence="2 3" key="1">
    <citation type="journal article" date="2011" name="Science">
        <title>The Selaginella genome identifies genetic changes associated with the evolution of vascular plants.</title>
        <authorList>
            <person name="Banks J.A."/>
            <person name="Nishiyama T."/>
            <person name="Hasebe M."/>
            <person name="Bowman J.L."/>
            <person name="Gribskov M."/>
            <person name="dePamphilis C."/>
            <person name="Albert V.A."/>
            <person name="Aono N."/>
            <person name="Aoyama T."/>
            <person name="Ambrose B.A."/>
            <person name="Ashton N.W."/>
            <person name="Axtell M.J."/>
            <person name="Barker E."/>
            <person name="Barker M.S."/>
            <person name="Bennetzen J.L."/>
            <person name="Bonawitz N.D."/>
            <person name="Chapple C."/>
            <person name="Cheng C."/>
            <person name="Correa L.G."/>
            <person name="Dacre M."/>
            <person name="DeBarry J."/>
            <person name="Dreyer I."/>
            <person name="Elias M."/>
            <person name="Engstrom E.M."/>
            <person name="Estelle M."/>
            <person name="Feng L."/>
            <person name="Finet C."/>
            <person name="Floyd S.K."/>
            <person name="Frommer W.B."/>
            <person name="Fujita T."/>
            <person name="Gramzow L."/>
            <person name="Gutensohn M."/>
            <person name="Harholt J."/>
            <person name="Hattori M."/>
            <person name="Heyl A."/>
            <person name="Hirai T."/>
            <person name="Hiwatashi Y."/>
            <person name="Ishikawa M."/>
            <person name="Iwata M."/>
            <person name="Karol K.G."/>
            <person name="Koehler B."/>
            <person name="Kolukisaoglu U."/>
            <person name="Kubo M."/>
            <person name="Kurata T."/>
            <person name="Lalonde S."/>
            <person name="Li K."/>
            <person name="Li Y."/>
            <person name="Litt A."/>
            <person name="Lyons E."/>
            <person name="Manning G."/>
            <person name="Maruyama T."/>
            <person name="Michael T.P."/>
            <person name="Mikami K."/>
            <person name="Miyazaki S."/>
            <person name="Morinaga S."/>
            <person name="Murata T."/>
            <person name="Mueller-Roeber B."/>
            <person name="Nelson D.R."/>
            <person name="Obara M."/>
            <person name="Oguri Y."/>
            <person name="Olmstead R.G."/>
            <person name="Onodera N."/>
            <person name="Petersen B.L."/>
            <person name="Pils B."/>
            <person name="Prigge M."/>
            <person name="Rensing S.A."/>
            <person name="Riano-Pachon D.M."/>
            <person name="Roberts A.W."/>
            <person name="Sato Y."/>
            <person name="Scheller H.V."/>
            <person name="Schulz B."/>
            <person name="Schulz C."/>
            <person name="Shakirov E.V."/>
            <person name="Shibagaki N."/>
            <person name="Shinohara N."/>
            <person name="Shippen D.E."/>
            <person name="Soerensen I."/>
            <person name="Sotooka R."/>
            <person name="Sugimoto N."/>
            <person name="Sugita M."/>
            <person name="Sumikawa N."/>
            <person name="Tanurdzic M."/>
            <person name="Theissen G."/>
            <person name="Ulvskov P."/>
            <person name="Wakazuki S."/>
            <person name="Weng J.K."/>
            <person name="Willats W.W."/>
            <person name="Wipf D."/>
            <person name="Wolf P.G."/>
            <person name="Yang L."/>
            <person name="Zimmer A.D."/>
            <person name="Zhu Q."/>
            <person name="Mitros T."/>
            <person name="Hellsten U."/>
            <person name="Loque D."/>
            <person name="Otillar R."/>
            <person name="Salamov A."/>
            <person name="Schmutz J."/>
            <person name="Shapiro H."/>
            <person name="Lindquist E."/>
            <person name="Lucas S."/>
            <person name="Rokhsar D."/>
            <person name="Grigoriev I.V."/>
        </authorList>
    </citation>
    <scope>NUCLEOTIDE SEQUENCE [LARGE SCALE GENOMIC DNA]</scope>
</reference>
<accession>D8SN22</accession>
<feature type="chain" id="PRO_5005343539" evidence="1">
    <location>
        <begin position="20"/>
        <end position="170"/>
    </location>
</feature>
<gene>
    <name evidence="2" type="ORF">SELMODRAFT_423866</name>
</gene>
<name>D8SN22_SELML</name>
<evidence type="ECO:0000313" key="3">
    <source>
        <dbReference type="Proteomes" id="UP000001514"/>
    </source>
</evidence>
<evidence type="ECO:0000256" key="1">
    <source>
        <dbReference type="SAM" id="SignalP"/>
    </source>
</evidence>
<keyword evidence="1" id="KW-0732">Signal</keyword>
<keyword evidence="3" id="KW-1185">Reference proteome</keyword>
<protein>
    <submittedName>
        <fullName evidence="2">Uncharacterized protein</fullName>
    </submittedName>
</protein>